<keyword evidence="10" id="KW-1185">Reference proteome</keyword>
<evidence type="ECO:0000313" key="10">
    <source>
        <dbReference type="Proteomes" id="UP000250235"/>
    </source>
</evidence>
<dbReference type="Pfam" id="PF00582">
    <property type="entry name" value="Usp"/>
    <property type="match status" value="1"/>
</dbReference>
<gene>
    <name evidence="9" type="ORF">F511_26761</name>
</gene>
<evidence type="ECO:0000313" key="9">
    <source>
        <dbReference type="EMBL" id="KZV20003.1"/>
    </source>
</evidence>
<feature type="compositionally biased region" description="Basic and acidic residues" evidence="7">
    <location>
        <begin position="427"/>
        <end position="445"/>
    </location>
</feature>
<keyword evidence="4" id="KW-0833">Ubl conjugation pathway</keyword>
<organism evidence="9 10">
    <name type="scientific">Dorcoceras hygrometricum</name>
    <dbReference type="NCBI Taxonomy" id="472368"/>
    <lineage>
        <taxon>Eukaryota</taxon>
        <taxon>Viridiplantae</taxon>
        <taxon>Streptophyta</taxon>
        <taxon>Embryophyta</taxon>
        <taxon>Tracheophyta</taxon>
        <taxon>Spermatophyta</taxon>
        <taxon>Magnoliopsida</taxon>
        <taxon>eudicotyledons</taxon>
        <taxon>Gunneridae</taxon>
        <taxon>Pentapetalae</taxon>
        <taxon>asterids</taxon>
        <taxon>lamiids</taxon>
        <taxon>Lamiales</taxon>
        <taxon>Gesneriaceae</taxon>
        <taxon>Didymocarpoideae</taxon>
        <taxon>Trichosporeae</taxon>
        <taxon>Loxocarpinae</taxon>
        <taxon>Dorcoceras</taxon>
    </lineage>
</organism>
<dbReference type="GO" id="GO:0005524">
    <property type="term" value="F:ATP binding"/>
    <property type="evidence" value="ECO:0007669"/>
    <property type="project" value="UniProtKB-KW"/>
</dbReference>
<dbReference type="SMART" id="SM00220">
    <property type="entry name" value="S_TKc"/>
    <property type="match status" value="1"/>
</dbReference>
<protein>
    <recommendedName>
        <fullName evidence="2">RING-type E3 ubiquitin transferase</fullName>
        <ecNumber evidence="2">2.3.2.27</ecNumber>
    </recommendedName>
</protein>
<reference evidence="9 10" key="1">
    <citation type="journal article" date="2015" name="Proc. Natl. Acad. Sci. U.S.A.">
        <title>The resurrection genome of Boea hygrometrica: A blueprint for survival of dehydration.</title>
        <authorList>
            <person name="Xiao L."/>
            <person name="Yang G."/>
            <person name="Zhang L."/>
            <person name="Yang X."/>
            <person name="Zhao S."/>
            <person name="Ji Z."/>
            <person name="Zhou Q."/>
            <person name="Hu M."/>
            <person name="Wang Y."/>
            <person name="Chen M."/>
            <person name="Xu Y."/>
            <person name="Jin H."/>
            <person name="Xiao X."/>
            <person name="Hu G."/>
            <person name="Bao F."/>
            <person name="Hu Y."/>
            <person name="Wan P."/>
            <person name="Li L."/>
            <person name="Deng X."/>
            <person name="Kuang T."/>
            <person name="Xiang C."/>
            <person name="Zhu J.K."/>
            <person name="Oliver M.J."/>
            <person name="He Y."/>
        </authorList>
    </citation>
    <scope>NUCLEOTIDE SEQUENCE [LARGE SCALE GENOMIC DNA]</scope>
    <source>
        <strain evidence="10">cv. XS01</strain>
    </source>
</reference>
<evidence type="ECO:0000259" key="8">
    <source>
        <dbReference type="PROSITE" id="PS50011"/>
    </source>
</evidence>
<feature type="region of interest" description="Disordered" evidence="7">
    <location>
        <begin position="423"/>
        <end position="445"/>
    </location>
</feature>
<feature type="domain" description="Protein kinase" evidence="8">
    <location>
        <begin position="472"/>
        <end position="739"/>
    </location>
</feature>
<feature type="coiled-coil region" evidence="6">
    <location>
        <begin position="333"/>
        <end position="367"/>
    </location>
</feature>
<accession>A0A2Z7AE63</accession>
<evidence type="ECO:0000256" key="6">
    <source>
        <dbReference type="SAM" id="Coils"/>
    </source>
</evidence>
<dbReference type="EMBL" id="KV016232">
    <property type="protein sequence ID" value="KZV20003.1"/>
    <property type="molecule type" value="Genomic_DNA"/>
</dbReference>
<dbReference type="Gene3D" id="1.10.510.10">
    <property type="entry name" value="Transferase(Phosphotransferase) domain 1"/>
    <property type="match status" value="1"/>
</dbReference>
<dbReference type="InterPro" id="IPR008271">
    <property type="entry name" value="Ser/Thr_kinase_AS"/>
</dbReference>
<evidence type="ECO:0000256" key="4">
    <source>
        <dbReference type="ARBA" id="ARBA00022786"/>
    </source>
</evidence>
<keyword evidence="5" id="KW-0067">ATP-binding</keyword>
<dbReference type="PANTHER" id="PTHR45647">
    <property type="entry name" value="OS02G0152300 PROTEIN"/>
    <property type="match status" value="1"/>
</dbReference>
<proteinExistence type="predicted"/>
<dbReference type="Gene3D" id="3.30.200.20">
    <property type="entry name" value="Phosphorylase Kinase, domain 1"/>
    <property type="match status" value="1"/>
</dbReference>
<keyword evidence="3" id="KW-0547">Nucleotide-binding</keyword>
<dbReference type="GO" id="GO:0061630">
    <property type="term" value="F:ubiquitin protein ligase activity"/>
    <property type="evidence" value="ECO:0007669"/>
    <property type="project" value="UniProtKB-EC"/>
</dbReference>
<dbReference type="InterPro" id="IPR000719">
    <property type="entry name" value="Prot_kinase_dom"/>
</dbReference>
<dbReference type="PROSITE" id="PS00108">
    <property type="entry name" value="PROTEIN_KINASE_ST"/>
    <property type="match status" value="1"/>
</dbReference>
<dbReference type="FunFam" id="3.30.200.20:FF:000162">
    <property type="entry name" value="Adenine nucleotide alpha hydrolase-like domain kinase"/>
    <property type="match status" value="1"/>
</dbReference>
<dbReference type="AlphaFoldDB" id="A0A2Z7AE63"/>
<keyword evidence="6" id="KW-0175">Coiled coil</keyword>
<feature type="region of interest" description="Disordered" evidence="7">
    <location>
        <begin position="194"/>
        <end position="218"/>
    </location>
</feature>
<dbReference type="SUPFAM" id="SSF56112">
    <property type="entry name" value="Protein kinase-like (PK-like)"/>
    <property type="match status" value="1"/>
</dbReference>
<dbReference type="Pfam" id="PF00069">
    <property type="entry name" value="Pkinase"/>
    <property type="match status" value="1"/>
</dbReference>
<evidence type="ECO:0000256" key="7">
    <source>
        <dbReference type="SAM" id="MobiDB-lite"/>
    </source>
</evidence>
<dbReference type="SUPFAM" id="SSF52402">
    <property type="entry name" value="Adenine nucleotide alpha hydrolases-like"/>
    <property type="match status" value="1"/>
</dbReference>
<feature type="compositionally biased region" description="Low complexity" evidence="7">
    <location>
        <begin position="201"/>
        <end position="215"/>
    </location>
</feature>
<dbReference type="InterPro" id="IPR011009">
    <property type="entry name" value="Kinase-like_dom_sf"/>
</dbReference>
<dbReference type="Proteomes" id="UP000250235">
    <property type="component" value="Unassembled WGS sequence"/>
</dbReference>
<dbReference type="PANTHER" id="PTHR45647:SF51">
    <property type="entry name" value="PROTEIN KINASE SUPERFAMILY PROTEIN"/>
    <property type="match status" value="1"/>
</dbReference>
<dbReference type="OrthoDB" id="4062651at2759"/>
<dbReference type="Gene3D" id="3.40.50.620">
    <property type="entry name" value="HUPs"/>
    <property type="match status" value="1"/>
</dbReference>
<name>A0A2Z7AE63_9LAMI</name>
<dbReference type="EC" id="2.3.2.27" evidence="2"/>
<sequence>MANEQNNSDQGLIIPTAVAIDRNKNSQFAVKWAVENLRLKDNRIILVHVISTPQPNSDPQNGVPKQCNALSPSEIHQIFLPYRGLCARKGVRVKDVIIHDLDIANALCEYIKANFITTIVLGASTRNAISRGATALKIKSATETITTTTSATSRDALDTIFSPVFRRLGSSRTSVSSDKASSLNSSIDIARYQPMEPWIRPPSSSTTPSQSSESSNELLHTATWEGRYGSKNPIPGNSAATSFEYTPFGSSSTSPLDSVEFIREFGHTNTSHVNKQVAGRKYSVPNNNLLIRTKDNLLRFPYGSSYQSEVQSFQSDASIEFIDRTRMPNLSRSSTNSSQAAEMEDELRRLKQELMQIAKEYNAACREAAIAREQVREIEQWKLEVASKTEGGNKAQESALAIVEAEEQNCNASVMVASKAQQLAEPEFEKGRRGETKSKQDAEEKKQETLACGVARHRRFTIDEIEVATNYFSSSCKIGEGGYGPVYKAFLDYTQVAVKTLKSDVSQGRKQFQREVEVLSLMRHPHIVILLGACPEYGCLVYEYMENGNLEDRLYRKNGTRTLPWRVRFRIAAEVAIALNFLHNTRPEPVVHRDLKPANILLDKNYVSKISDVGLSRMIPVSSSGSAGTLYHATAAAGTFCYIDPEYQQTGILGTKSDIYSLGIVLLQIITARPPMGLKHHVGRAIETGRFAEILDPSVKDWPVEEAMKFAEVALKCCELRRRDRPPLDLVILPELERLRDLEQGGQEGFFVALDG</sequence>
<evidence type="ECO:0000256" key="3">
    <source>
        <dbReference type="ARBA" id="ARBA00022741"/>
    </source>
</evidence>
<dbReference type="PROSITE" id="PS50011">
    <property type="entry name" value="PROTEIN_KINASE_DOM"/>
    <property type="match status" value="1"/>
</dbReference>
<dbReference type="InterPro" id="IPR051348">
    <property type="entry name" value="U-box_ubiquitin_ligases"/>
</dbReference>
<evidence type="ECO:0000256" key="5">
    <source>
        <dbReference type="ARBA" id="ARBA00022840"/>
    </source>
</evidence>
<dbReference type="InterPro" id="IPR006016">
    <property type="entry name" value="UspA"/>
</dbReference>
<comment type="catalytic activity">
    <reaction evidence="1">
        <text>S-ubiquitinyl-[E2 ubiquitin-conjugating enzyme]-L-cysteine + [acceptor protein]-L-lysine = [E2 ubiquitin-conjugating enzyme]-L-cysteine + N(6)-ubiquitinyl-[acceptor protein]-L-lysine.</text>
        <dbReference type="EC" id="2.3.2.27"/>
    </reaction>
</comment>
<dbReference type="GO" id="GO:0004672">
    <property type="term" value="F:protein kinase activity"/>
    <property type="evidence" value="ECO:0007669"/>
    <property type="project" value="InterPro"/>
</dbReference>
<evidence type="ECO:0000256" key="2">
    <source>
        <dbReference type="ARBA" id="ARBA00012483"/>
    </source>
</evidence>
<dbReference type="InterPro" id="IPR014729">
    <property type="entry name" value="Rossmann-like_a/b/a_fold"/>
</dbReference>
<evidence type="ECO:0000256" key="1">
    <source>
        <dbReference type="ARBA" id="ARBA00000900"/>
    </source>
</evidence>